<name>A0A1X2GCL8_9FUNG</name>
<reference evidence="4 5" key="1">
    <citation type="submission" date="2016-07" db="EMBL/GenBank/DDBJ databases">
        <title>Pervasive Adenine N6-methylation of Active Genes in Fungi.</title>
        <authorList>
            <consortium name="DOE Joint Genome Institute"/>
            <person name="Mondo S.J."/>
            <person name="Dannebaum R.O."/>
            <person name="Kuo R.C."/>
            <person name="Labutti K."/>
            <person name="Haridas S."/>
            <person name="Kuo A."/>
            <person name="Salamov A."/>
            <person name="Ahrendt S.R."/>
            <person name="Lipzen A."/>
            <person name="Sullivan W."/>
            <person name="Andreopoulos W.B."/>
            <person name="Clum A."/>
            <person name="Lindquist E."/>
            <person name="Daum C."/>
            <person name="Ramamoorthy G.K."/>
            <person name="Gryganskyi A."/>
            <person name="Culley D."/>
            <person name="Magnuson J.K."/>
            <person name="James T.Y."/>
            <person name="O'Malley M.A."/>
            <person name="Stajich J.E."/>
            <person name="Spatafora J.W."/>
            <person name="Visel A."/>
            <person name="Grigoriev I.V."/>
        </authorList>
    </citation>
    <scope>NUCLEOTIDE SEQUENCE [LARGE SCALE GENOMIC DNA]</scope>
    <source>
        <strain evidence="4 5">NRRL 3301</strain>
    </source>
</reference>
<dbReference type="PANTHER" id="PTHR14879">
    <property type="entry name" value="CASPASE REGULATOR, RING FINGER DOMAIN-CONTAINING"/>
    <property type="match status" value="1"/>
</dbReference>
<dbReference type="InterPro" id="IPR013083">
    <property type="entry name" value="Znf_RING/FYVE/PHD"/>
</dbReference>
<dbReference type="SUPFAM" id="SSF57850">
    <property type="entry name" value="RING/U-box"/>
    <property type="match status" value="1"/>
</dbReference>
<dbReference type="GO" id="GO:0008270">
    <property type="term" value="F:zinc ion binding"/>
    <property type="evidence" value="ECO:0007669"/>
    <property type="project" value="UniProtKB-KW"/>
</dbReference>
<dbReference type="Pfam" id="PF13920">
    <property type="entry name" value="zf-C3HC4_3"/>
    <property type="match status" value="1"/>
</dbReference>
<dbReference type="EMBL" id="MCGT01000022">
    <property type="protein sequence ID" value="ORX50814.1"/>
    <property type="molecule type" value="Genomic_DNA"/>
</dbReference>
<proteinExistence type="predicted"/>
<comment type="caution">
    <text evidence="4">The sequence shown here is derived from an EMBL/GenBank/DDBJ whole genome shotgun (WGS) entry which is preliminary data.</text>
</comment>
<evidence type="ECO:0000313" key="5">
    <source>
        <dbReference type="Proteomes" id="UP000242146"/>
    </source>
</evidence>
<dbReference type="SUPFAM" id="SSF57903">
    <property type="entry name" value="FYVE/PHD zinc finger"/>
    <property type="match status" value="1"/>
</dbReference>
<dbReference type="OrthoDB" id="3045089at2759"/>
<feature type="region of interest" description="Disordered" evidence="2">
    <location>
        <begin position="147"/>
        <end position="217"/>
    </location>
</feature>
<dbReference type="PANTHER" id="PTHR14879:SF5">
    <property type="entry name" value="RING-TYPE DOMAIN-CONTAINING PROTEIN"/>
    <property type="match status" value="1"/>
</dbReference>
<keyword evidence="1" id="KW-0863">Zinc-finger</keyword>
<dbReference type="InterPro" id="IPR051728">
    <property type="entry name" value="RING-FYVE_E3_ubiquitin-ligase"/>
</dbReference>
<dbReference type="Gene3D" id="3.30.40.10">
    <property type="entry name" value="Zinc/RING finger domain, C3HC4 (zinc finger)"/>
    <property type="match status" value="1"/>
</dbReference>
<feature type="compositionally biased region" description="Polar residues" evidence="2">
    <location>
        <begin position="107"/>
        <end position="124"/>
    </location>
</feature>
<keyword evidence="1" id="KW-0862">Zinc</keyword>
<dbReference type="PROSITE" id="PS50089">
    <property type="entry name" value="ZF_RING_2"/>
    <property type="match status" value="1"/>
</dbReference>
<gene>
    <name evidence="4" type="ORF">DM01DRAFT_1393145</name>
</gene>
<feature type="compositionally biased region" description="Pro residues" evidence="2">
    <location>
        <begin position="191"/>
        <end position="210"/>
    </location>
</feature>
<evidence type="ECO:0000256" key="1">
    <source>
        <dbReference type="PROSITE-ProRule" id="PRU00175"/>
    </source>
</evidence>
<dbReference type="AlphaFoldDB" id="A0A1X2GCL8"/>
<dbReference type="Gene3D" id="1.10.720.140">
    <property type="match status" value="1"/>
</dbReference>
<feature type="compositionally biased region" description="Pro residues" evidence="2">
    <location>
        <begin position="155"/>
        <end position="183"/>
    </location>
</feature>
<dbReference type="InterPro" id="IPR011011">
    <property type="entry name" value="Znf_FYVE_PHD"/>
</dbReference>
<evidence type="ECO:0000313" key="4">
    <source>
        <dbReference type="EMBL" id="ORX50814.1"/>
    </source>
</evidence>
<feature type="region of interest" description="Disordered" evidence="2">
    <location>
        <begin position="106"/>
        <end position="131"/>
    </location>
</feature>
<feature type="domain" description="RING-type" evidence="3">
    <location>
        <begin position="287"/>
        <end position="326"/>
    </location>
</feature>
<organism evidence="4 5">
    <name type="scientific">Hesseltinella vesiculosa</name>
    <dbReference type="NCBI Taxonomy" id="101127"/>
    <lineage>
        <taxon>Eukaryota</taxon>
        <taxon>Fungi</taxon>
        <taxon>Fungi incertae sedis</taxon>
        <taxon>Mucoromycota</taxon>
        <taxon>Mucoromycotina</taxon>
        <taxon>Mucoromycetes</taxon>
        <taxon>Mucorales</taxon>
        <taxon>Cunninghamellaceae</taxon>
        <taxon>Hesseltinella</taxon>
    </lineage>
</organism>
<evidence type="ECO:0000256" key="2">
    <source>
        <dbReference type="SAM" id="MobiDB-lite"/>
    </source>
</evidence>
<sequence>MLSFPFFGVVACSDCSQQRHALPKFGYDSNVRCCDTCHKLIEMQQSNSTALANLHLKQLKQYISYYELPDRFVIEKDDLVRLIFNTRPLTNDNELAYRRHRDIDYQKIQQTTNTRTTPAYQTNQPPNPLATAYNRVSDFISTAATAFEPSSPTQPSRPAPGPFYTPQPSTRPHPRPTANPAPAVPRSTSRPSPPTPRQPTRPSPTPPPSSSAPSHKPNDITLKEIVQKNISVSALPVKTLKALLVANRVELSHALEKQELVKRVQQLVEDEQKRASMAMDDDSDDLCRICCEAQQNALFLDCCHMVACTDCGMKLVQTKNECPICRAPILKVVRVFRS</sequence>
<accession>A0A1X2GCL8</accession>
<keyword evidence="5" id="KW-1185">Reference proteome</keyword>
<evidence type="ECO:0000259" key="3">
    <source>
        <dbReference type="PROSITE" id="PS50089"/>
    </source>
</evidence>
<keyword evidence="1" id="KW-0479">Metal-binding</keyword>
<protein>
    <recommendedName>
        <fullName evidence="3">RING-type domain-containing protein</fullName>
    </recommendedName>
</protein>
<dbReference type="InterPro" id="IPR001841">
    <property type="entry name" value="Znf_RING"/>
</dbReference>
<dbReference type="Proteomes" id="UP000242146">
    <property type="component" value="Unassembled WGS sequence"/>
</dbReference>